<comment type="similarity">
    <text evidence="1">Belongs to the ABC transporter superfamily.</text>
</comment>
<name>A0ABP9CGY3_9SPHI</name>
<dbReference type="InterPro" id="IPR003439">
    <property type="entry name" value="ABC_transporter-like_ATP-bd"/>
</dbReference>
<dbReference type="PROSITE" id="PS50893">
    <property type="entry name" value="ABC_TRANSPORTER_2"/>
    <property type="match status" value="1"/>
</dbReference>
<sequence length="326" mass="35900">MSQHIIVLEGLTKKYGALIAVNDLHLTINKGEIYGLLGPNGAGKSTTIRMMLGLTEPTAGIVRVCGIDSTVNPIDVKRRVGYLPDNVGFYDNRTGLENLLFIARLNRTTDAEAHARAKELLDRVGLADAMHKKAGAYSRGMRQRLGLADVLIKKPEVIILDEPTLGIDPSGVREFLQLIVQLSREEGLTVLLSSHHLYQVQQVCDRVGIFVGGKLLANGDIPTLSKQLFTGDSFVIEAGVRYPNPAHAETQRMQLEQTLRDTSGVSSVQVVGERFRIGCSEDMTALIARIIVQAKIDLTYLSKKEYGLDDIYQRYFEGGQTHEQVA</sequence>
<keyword evidence="7" id="KW-1185">Reference proteome</keyword>
<evidence type="ECO:0000256" key="3">
    <source>
        <dbReference type="ARBA" id="ARBA00022741"/>
    </source>
</evidence>
<keyword evidence="4" id="KW-0067">ATP-binding</keyword>
<dbReference type="Pfam" id="PF00005">
    <property type="entry name" value="ABC_tran"/>
    <property type="match status" value="1"/>
</dbReference>
<dbReference type="InterPro" id="IPR003593">
    <property type="entry name" value="AAA+_ATPase"/>
</dbReference>
<dbReference type="RefSeq" id="WP_345235088.1">
    <property type="nucleotide sequence ID" value="NZ_BAABIQ010000044.1"/>
</dbReference>
<comment type="caution">
    <text evidence="6">The sequence shown here is derived from an EMBL/GenBank/DDBJ whole genome shotgun (WGS) entry which is preliminary data.</text>
</comment>
<reference evidence="7" key="1">
    <citation type="journal article" date="2019" name="Int. J. Syst. Evol. Microbiol.">
        <title>The Global Catalogue of Microorganisms (GCM) 10K type strain sequencing project: providing services to taxonomists for standard genome sequencing and annotation.</title>
        <authorList>
            <consortium name="The Broad Institute Genomics Platform"/>
            <consortium name="The Broad Institute Genome Sequencing Center for Infectious Disease"/>
            <person name="Wu L."/>
            <person name="Ma J."/>
        </authorList>
    </citation>
    <scope>NUCLEOTIDE SEQUENCE [LARGE SCALE GENOMIC DNA]</scope>
    <source>
        <strain evidence="7">JCM 18200</strain>
    </source>
</reference>
<dbReference type="PANTHER" id="PTHR43335">
    <property type="entry name" value="ABC TRANSPORTER, ATP-BINDING PROTEIN"/>
    <property type="match status" value="1"/>
</dbReference>
<organism evidence="6 7">
    <name type="scientific">Olivibacter ginsenosidimutans</name>
    <dbReference type="NCBI Taxonomy" id="1176537"/>
    <lineage>
        <taxon>Bacteria</taxon>
        <taxon>Pseudomonadati</taxon>
        <taxon>Bacteroidota</taxon>
        <taxon>Sphingobacteriia</taxon>
        <taxon>Sphingobacteriales</taxon>
        <taxon>Sphingobacteriaceae</taxon>
        <taxon>Olivibacter</taxon>
    </lineage>
</organism>
<dbReference type="CDD" id="cd03230">
    <property type="entry name" value="ABC_DR_subfamily_A"/>
    <property type="match status" value="1"/>
</dbReference>
<dbReference type="EMBL" id="BAABIQ010000044">
    <property type="protein sequence ID" value="GAA4807654.1"/>
    <property type="molecule type" value="Genomic_DNA"/>
</dbReference>
<evidence type="ECO:0000259" key="5">
    <source>
        <dbReference type="PROSITE" id="PS50893"/>
    </source>
</evidence>
<evidence type="ECO:0000256" key="1">
    <source>
        <dbReference type="ARBA" id="ARBA00005417"/>
    </source>
</evidence>
<dbReference type="Gene3D" id="3.40.50.300">
    <property type="entry name" value="P-loop containing nucleotide triphosphate hydrolases"/>
    <property type="match status" value="1"/>
</dbReference>
<evidence type="ECO:0000256" key="2">
    <source>
        <dbReference type="ARBA" id="ARBA00022448"/>
    </source>
</evidence>
<dbReference type="Proteomes" id="UP001501411">
    <property type="component" value="Unassembled WGS sequence"/>
</dbReference>
<dbReference type="PANTHER" id="PTHR43335:SF4">
    <property type="entry name" value="ABC TRANSPORTER, ATP-BINDING PROTEIN"/>
    <property type="match status" value="1"/>
</dbReference>
<evidence type="ECO:0000313" key="7">
    <source>
        <dbReference type="Proteomes" id="UP001501411"/>
    </source>
</evidence>
<dbReference type="SUPFAM" id="SSF52540">
    <property type="entry name" value="P-loop containing nucleoside triphosphate hydrolases"/>
    <property type="match status" value="1"/>
</dbReference>
<accession>A0ABP9CGY3</accession>
<evidence type="ECO:0000256" key="4">
    <source>
        <dbReference type="ARBA" id="ARBA00022840"/>
    </source>
</evidence>
<keyword evidence="2" id="KW-0813">Transport</keyword>
<feature type="domain" description="ABC transporter" evidence="5">
    <location>
        <begin position="6"/>
        <end position="237"/>
    </location>
</feature>
<keyword evidence="3" id="KW-0547">Nucleotide-binding</keyword>
<dbReference type="SMART" id="SM00382">
    <property type="entry name" value="AAA"/>
    <property type="match status" value="1"/>
</dbReference>
<evidence type="ECO:0000313" key="6">
    <source>
        <dbReference type="EMBL" id="GAA4807654.1"/>
    </source>
</evidence>
<gene>
    <name evidence="6" type="ORF">GCM10023231_41100</name>
</gene>
<dbReference type="InterPro" id="IPR027417">
    <property type="entry name" value="P-loop_NTPase"/>
</dbReference>
<proteinExistence type="inferred from homology"/>
<protein>
    <recommendedName>
        <fullName evidence="5">ABC transporter domain-containing protein</fullName>
    </recommendedName>
</protein>